<dbReference type="AlphaFoldDB" id="A0AAW0DIW1"/>
<accession>A0AAW0DIW1</accession>
<proteinExistence type="predicted"/>
<evidence type="ECO:0000313" key="2">
    <source>
        <dbReference type="Proteomes" id="UP001362999"/>
    </source>
</evidence>
<evidence type="ECO:0000313" key="1">
    <source>
        <dbReference type="EMBL" id="KAK7051807.1"/>
    </source>
</evidence>
<name>A0AAW0DIW1_9AGAR</name>
<gene>
    <name evidence="1" type="ORF">R3P38DRAFT_2857437</name>
</gene>
<dbReference type="EMBL" id="JAWWNJ010000007">
    <property type="protein sequence ID" value="KAK7051807.1"/>
    <property type="molecule type" value="Genomic_DNA"/>
</dbReference>
<comment type="caution">
    <text evidence="1">The sequence shown here is derived from an EMBL/GenBank/DDBJ whole genome shotgun (WGS) entry which is preliminary data.</text>
</comment>
<dbReference type="Proteomes" id="UP001362999">
    <property type="component" value="Unassembled WGS sequence"/>
</dbReference>
<protein>
    <submittedName>
        <fullName evidence="1">Uncharacterized protein</fullName>
    </submittedName>
</protein>
<reference evidence="1 2" key="1">
    <citation type="journal article" date="2024" name="J Genomics">
        <title>Draft genome sequencing and assembly of Favolaschia claudopus CIRM-BRFM 2984 isolated from oak limbs.</title>
        <authorList>
            <person name="Navarro D."/>
            <person name="Drula E."/>
            <person name="Chaduli D."/>
            <person name="Cazenave R."/>
            <person name="Ahrendt S."/>
            <person name="Wang J."/>
            <person name="Lipzen A."/>
            <person name="Daum C."/>
            <person name="Barry K."/>
            <person name="Grigoriev I.V."/>
            <person name="Favel A."/>
            <person name="Rosso M.N."/>
            <person name="Martin F."/>
        </authorList>
    </citation>
    <scope>NUCLEOTIDE SEQUENCE [LARGE SCALE GENOMIC DNA]</scope>
    <source>
        <strain evidence="1 2">CIRM-BRFM 2984</strain>
    </source>
</reference>
<organism evidence="1 2">
    <name type="scientific">Favolaschia claudopus</name>
    <dbReference type="NCBI Taxonomy" id="2862362"/>
    <lineage>
        <taxon>Eukaryota</taxon>
        <taxon>Fungi</taxon>
        <taxon>Dikarya</taxon>
        <taxon>Basidiomycota</taxon>
        <taxon>Agaricomycotina</taxon>
        <taxon>Agaricomycetes</taxon>
        <taxon>Agaricomycetidae</taxon>
        <taxon>Agaricales</taxon>
        <taxon>Marasmiineae</taxon>
        <taxon>Mycenaceae</taxon>
        <taxon>Favolaschia</taxon>
    </lineage>
</organism>
<keyword evidence="2" id="KW-1185">Reference proteome</keyword>
<sequence>MLYDALPTAAGKTSSLRRHKRHYAYLCVFATLVVHVQSKLAEIQLQLCTPALTVVEPEEQTPRMYLRVGPLGGEGMGSVLQHFKQSIVLSQVLDSSLHFGWNEIYNANAESQTLNVTKACRVQDFIPHEDRDAVVRGWCAGEDSAIARLDDVKTRMADCTGILDTEVDELTQDLNGCIMPWVRSRLIPPRSSSPFAPPSLPYSSNPSRPMSVGIHIRWGDTAPLRGTDISTHDFYGSMNFPDIARILADLRAFSSNPLEITIAMEEADRAVIALLNLEAGEYTLLDSPQTQALDDLRVLSRSDVLLLGESSYGVLTHLLAPPGLTIVKGGGLGKFRNTSGFGRHVVYLDDYTSNFQPPTRSPHD</sequence>